<dbReference type="EMBL" id="LAZR01005696">
    <property type="protein sequence ID" value="KKM97876.1"/>
    <property type="molecule type" value="Genomic_DNA"/>
</dbReference>
<protein>
    <submittedName>
        <fullName evidence="1">Uncharacterized protein</fullName>
    </submittedName>
</protein>
<gene>
    <name evidence="1" type="ORF">LCGC14_1163630</name>
</gene>
<name>A0A0F9MF01_9ZZZZ</name>
<evidence type="ECO:0000313" key="1">
    <source>
        <dbReference type="EMBL" id="KKM97876.1"/>
    </source>
</evidence>
<reference evidence="1" key="1">
    <citation type="journal article" date="2015" name="Nature">
        <title>Complex archaea that bridge the gap between prokaryotes and eukaryotes.</title>
        <authorList>
            <person name="Spang A."/>
            <person name="Saw J.H."/>
            <person name="Jorgensen S.L."/>
            <person name="Zaremba-Niedzwiedzka K."/>
            <person name="Martijn J."/>
            <person name="Lind A.E."/>
            <person name="van Eijk R."/>
            <person name="Schleper C."/>
            <person name="Guy L."/>
            <person name="Ettema T.J."/>
        </authorList>
    </citation>
    <scope>NUCLEOTIDE SEQUENCE</scope>
</reference>
<accession>A0A0F9MF01</accession>
<comment type="caution">
    <text evidence="1">The sequence shown here is derived from an EMBL/GenBank/DDBJ whole genome shotgun (WGS) entry which is preliminary data.</text>
</comment>
<organism evidence="1">
    <name type="scientific">marine sediment metagenome</name>
    <dbReference type="NCBI Taxonomy" id="412755"/>
    <lineage>
        <taxon>unclassified sequences</taxon>
        <taxon>metagenomes</taxon>
        <taxon>ecological metagenomes</taxon>
    </lineage>
</organism>
<dbReference type="AlphaFoldDB" id="A0A0F9MF01"/>
<sequence>MSNGDDLLEIDVAEDSHELEIALEEGEFSCAITIELDDKLNAGRSCFEPGENFWIKVFSPVATVAQDSTNGYILYSTGGSVTLANSNVVEQIPDPENAEGEEWEYVNFSDWSGSASRPVYGMIENHWCFHILGAVQWKQFFTDLFVRKPENSTDLGISVLRMKYQTKYDSWKVTAPTAGHDIKIIAYATGTENVDDEGNFTCRAELQVTIREDCDVLATVKDITIKTVNCESDEALPGVSVFIEDDFKGTTGVDGTLFVGKFGSGEYSIRFEHPDYWPSGTDGVLNDTFVVD</sequence>
<proteinExistence type="predicted"/>